<dbReference type="InterPro" id="IPR012495">
    <property type="entry name" value="TadE-like_dom"/>
</dbReference>
<dbReference type="STRING" id="743721.Psesu_3077"/>
<gene>
    <name evidence="2" type="ordered locus">Psesu_3077</name>
</gene>
<keyword evidence="3" id="KW-1185">Reference proteome</keyword>
<accession>E6WXN4</accession>
<dbReference type="RefSeq" id="WP_013536725.1">
    <property type="nucleotide sequence ID" value="NC_014924.1"/>
</dbReference>
<name>E6WXN4_PSEUU</name>
<dbReference type="HOGENOM" id="CLU_092012_0_0_6"/>
<dbReference type="EMBL" id="CP002446">
    <property type="protein sequence ID" value="ADV28900.1"/>
    <property type="molecule type" value="Genomic_DNA"/>
</dbReference>
<protein>
    <submittedName>
        <fullName evidence="2">TadE family protein</fullName>
    </submittedName>
</protein>
<organism evidence="2 3">
    <name type="scientific">Pseudoxanthomonas suwonensis (strain 11-1)</name>
    <dbReference type="NCBI Taxonomy" id="743721"/>
    <lineage>
        <taxon>Bacteria</taxon>
        <taxon>Pseudomonadati</taxon>
        <taxon>Pseudomonadota</taxon>
        <taxon>Gammaproteobacteria</taxon>
        <taxon>Lysobacterales</taxon>
        <taxon>Lysobacteraceae</taxon>
        <taxon>Pseudoxanthomonas</taxon>
    </lineage>
</organism>
<proteinExistence type="predicted"/>
<dbReference type="KEGG" id="psu:Psesu_3077"/>
<dbReference type="Proteomes" id="UP000008632">
    <property type="component" value="Chromosome"/>
</dbReference>
<reference evidence="2 3" key="1">
    <citation type="submission" date="2011-01" db="EMBL/GenBank/DDBJ databases">
        <title>Complete sequence of Pseudoxanthomonas suwonensis 11-1.</title>
        <authorList>
            <consortium name="US DOE Joint Genome Institute"/>
            <person name="Lucas S."/>
            <person name="Copeland A."/>
            <person name="Lapidus A."/>
            <person name="Cheng J.-F."/>
            <person name="Goodwin L."/>
            <person name="Pitluck S."/>
            <person name="Teshima H."/>
            <person name="Detter J.C."/>
            <person name="Han C."/>
            <person name="Tapia R."/>
            <person name="Land M."/>
            <person name="Hauser L."/>
            <person name="Kyrpides N."/>
            <person name="Ivanova N."/>
            <person name="Ovchinnikova G."/>
            <person name="Siebers A.K."/>
            <person name="Allgaier M."/>
            <person name="Thelen M.P."/>
            <person name="Hugenholtz P."/>
            <person name="Gladden J."/>
            <person name="Woyke T."/>
        </authorList>
    </citation>
    <scope>NUCLEOTIDE SEQUENCE [LARGE SCALE GENOMIC DNA]</scope>
    <source>
        <strain evidence="3">11-1</strain>
    </source>
</reference>
<evidence type="ECO:0000259" key="1">
    <source>
        <dbReference type="Pfam" id="PF07811"/>
    </source>
</evidence>
<dbReference type="eggNOG" id="COG4961">
    <property type="taxonomic scope" value="Bacteria"/>
</dbReference>
<evidence type="ECO:0000313" key="3">
    <source>
        <dbReference type="Proteomes" id="UP000008632"/>
    </source>
</evidence>
<evidence type="ECO:0000313" key="2">
    <source>
        <dbReference type="EMBL" id="ADV28900.1"/>
    </source>
</evidence>
<dbReference type="AlphaFoldDB" id="E6WXN4"/>
<feature type="domain" description="TadE-like" evidence="1">
    <location>
        <begin position="13"/>
        <end position="55"/>
    </location>
</feature>
<sequence length="219" mass="24431">MSRRNPGPRRMRGQSMVELLIAAPVVFFLILMVVQAVLLYRMKSTLDYAALMTARAGAVTGLHRDKMRQAFAKGMMPLYAHKTGMVEMELAYAKARADLLVHGRITVINPTRAAWDEFRERQYDGAYALPNDSLAYRDATVGSSGVNVQDANLLKVKVEYDAPLVVPFVGWVLGGRSQYLKAGTFESPPVSRLTGRLPIESYAIVRMQVPVRDRGNLDR</sequence>
<dbReference type="Pfam" id="PF07811">
    <property type="entry name" value="TadE"/>
    <property type="match status" value="1"/>
</dbReference>